<feature type="domain" description="Zn(2)-C6 fungal-type" evidence="4">
    <location>
        <begin position="40"/>
        <end position="70"/>
    </location>
</feature>
<dbReference type="SUPFAM" id="SSF57701">
    <property type="entry name" value="Zn2/Cys6 DNA-binding domain"/>
    <property type="match status" value="1"/>
</dbReference>
<dbReference type="SMART" id="SM00066">
    <property type="entry name" value="GAL4"/>
    <property type="match status" value="1"/>
</dbReference>
<dbReference type="Gene3D" id="4.10.240.10">
    <property type="entry name" value="Zn(2)-C6 fungal-type DNA-binding domain"/>
    <property type="match status" value="1"/>
</dbReference>
<dbReference type="EMBL" id="JAQGDS010000016">
    <property type="protein sequence ID" value="KAJ6255951.1"/>
    <property type="molecule type" value="Genomic_DNA"/>
</dbReference>
<dbReference type="PRINTS" id="PR00755">
    <property type="entry name" value="AFLATOXINBRP"/>
</dbReference>
<evidence type="ECO:0000313" key="5">
    <source>
        <dbReference type="EMBL" id="KAJ6255951.1"/>
    </source>
</evidence>
<dbReference type="Pfam" id="PF00172">
    <property type="entry name" value="Zn_clus"/>
    <property type="match status" value="1"/>
</dbReference>
<feature type="region of interest" description="Disordered" evidence="3">
    <location>
        <begin position="495"/>
        <end position="516"/>
    </location>
</feature>
<reference evidence="5" key="1">
    <citation type="submission" date="2023-01" db="EMBL/GenBank/DDBJ databases">
        <title>The chitinases involved in constricting ring structure development in the nematode-trapping fungus Drechslerella dactyloides.</title>
        <authorList>
            <person name="Wang R."/>
            <person name="Zhang L."/>
            <person name="Tang P."/>
            <person name="Li S."/>
            <person name="Liang L."/>
        </authorList>
    </citation>
    <scope>NUCLEOTIDE SEQUENCE</scope>
    <source>
        <strain evidence="5">YMF1.00031</strain>
    </source>
</reference>
<evidence type="ECO:0000256" key="2">
    <source>
        <dbReference type="SAM" id="Coils"/>
    </source>
</evidence>
<sequence length="619" mass="70956">MSAKGSTPRLPLRKLRPAAPLQPRPAMIAKVVKKTRAKNACLPCQQSKKKCSEERPLCAACVEAGLECLYSVEDTARHKRTVLHKKIKDYETDIEKYEQVLEHIKTSGVPALHRVLNVISDQAPLEDIMLFIRNEESSYPPIGAISPEPATSDLSLLMNEQWESLQSQGFLNTELVDDRPILNLAAAPWTTVTDNDELVSHPMSLYMTWDDPVWHLFDFDILIDAMKYEDLTYCSPLLVNATLAEACHYSNRIRNRSDPHDHNFLGYRFFQEAMRLWNEETSREPTLLTVQSAFMGGFQLPVVGEPWPHTMPPPKIPLPYLESAVPRDYIILPGEEPLPHPIQHDLETGPFRDPNLITEWYPYPEKSLTITDKKRFYELFDDWKNTLPKDLREGKCISPGATFIHAWYHAVIMDIHQSTLRDLDKEDPADVAIFKADSLSRYNRSRNGLYIVLDTYHRRNSMLTMTQPFTFALLLVSQNATGSLAKIKGLETATSAPESASDKSGDTGVDREQIPRGPYDEDHILEIFENTLIWACHASRSFVTIKVFVRLMQLEAQRLNIELSDRVLENLRPVFQWDQEDRGKWIEDLEKTQTSLTWRKKKTEANIVDMVKTLEQLSV</sequence>
<dbReference type="CDD" id="cd00067">
    <property type="entry name" value="GAL4"/>
    <property type="match status" value="1"/>
</dbReference>
<dbReference type="CDD" id="cd12148">
    <property type="entry name" value="fungal_TF_MHR"/>
    <property type="match status" value="1"/>
</dbReference>
<accession>A0AAD6IPN3</accession>
<proteinExistence type="predicted"/>
<organism evidence="5 6">
    <name type="scientific">Drechslerella dactyloides</name>
    <name type="common">Nematode-trapping fungus</name>
    <name type="synonym">Arthrobotrys dactyloides</name>
    <dbReference type="NCBI Taxonomy" id="74499"/>
    <lineage>
        <taxon>Eukaryota</taxon>
        <taxon>Fungi</taxon>
        <taxon>Dikarya</taxon>
        <taxon>Ascomycota</taxon>
        <taxon>Pezizomycotina</taxon>
        <taxon>Orbiliomycetes</taxon>
        <taxon>Orbiliales</taxon>
        <taxon>Orbiliaceae</taxon>
        <taxon>Drechslerella</taxon>
    </lineage>
</organism>
<dbReference type="GO" id="GO:0000981">
    <property type="term" value="F:DNA-binding transcription factor activity, RNA polymerase II-specific"/>
    <property type="evidence" value="ECO:0007669"/>
    <property type="project" value="InterPro"/>
</dbReference>
<evidence type="ECO:0000313" key="6">
    <source>
        <dbReference type="Proteomes" id="UP001221413"/>
    </source>
</evidence>
<gene>
    <name evidence="5" type="ORF">Dda_9242</name>
</gene>
<feature type="compositionally biased region" description="Basic and acidic residues" evidence="3">
    <location>
        <begin position="500"/>
        <end position="516"/>
    </location>
</feature>
<dbReference type="AlphaFoldDB" id="A0AAD6IPN3"/>
<keyword evidence="1" id="KW-0539">Nucleus</keyword>
<dbReference type="PANTHER" id="PTHR47256">
    <property type="entry name" value="ZN(II)2CYS6 TRANSCRIPTION FACTOR (EUROFUNG)-RELATED"/>
    <property type="match status" value="1"/>
</dbReference>
<dbReference type="InterPro" id="IPR036864">
    <property type="entry name" value="Zn2-C6_fun-type_DNA-bd_sf"/>
</dbReference>
<dbReference type="PANTHER" id="PTHR47256:SF3">
    <property type="entry name" value="ZN(II)2CYS6 TRANSCRIPTION FACTOR (EUROFUNG)"/>
    <property type="match status" value="1"/>
</dbReference>
<keyword evidence="6" id="KW-1185">Reference proteome</keyword>
<dbReference type="InterPro" id="IPR053187">
    <property type="entry name" value="Notoamide_regulator"/>
</dbReference>
<protein>
    <recommendedName>
        <fullName evidence="4">Zn(2)-C6 fungal-type domain-containing protein</fullName>
    </recommendedName>
</protein>
<comment type="caution">
    <text evidence="5">The sequence shown here is derived from an EMBL/GenBank/DDBJ whole genome shotgun (WGS) entry which is preliminary data.</text>
</comment>
<evidence type="ECO:0000259" key="4">
    <source>
        <dbReference type="PROSITE" id="PS50048"/>
    </source>
</evidence>
<name>A0AAD6IPN3_DREDA</name>
<dbReference type="GO" id="GO:0008270">
    <property type="term" value="F:zinc ion binding"/>
    <property type="evidence" value="ECO:0007669"/>
    <property type="project" value="InterPro"/>
</dbReference>
<dbReference type="InterPro" id="IPR001138">
    <property type="entry name" value="Zn2Cys6_DnaBD"/>
</dbReference>
<evidence type="ECO:0000256" key="1">
    <source>
        <dbReference type="ARBA" id="ARBA00023242"/>
    </source>
</evidence>
<dbReference type="PROSITE" id="PS50048">
    <property type="entry name" value="ZN2_CY6_FUNGAL_2"/>
    <property type="match status" value="1"/>
</dbReference>
<keyword evidence="2" id="KW-0175">Coiled coil</keyword>
<feature type="coiled-coil region" evidence="2">
    <location>
        <begin position="80"/>
        <end position="107"/>
    </location>
</feature>
<dbReference type="Proteomes" id="UP001221413">
    <property type="component" value="Unassembled WGS sequence"/>
</dbReference>
<evidence type="ECO:0000256" key="3">
    <source>
        <dbReference type="SAM" id="MobiDB-lite"/>
    </source>
</evidence>